<dbReference type="PANTHER" id="PTHR12286:SF5">
    <property type="entry name" value="SACCHAROPINE DEHYDROGENASE-LIKE OXIDOREDUCTASE"/>
    <property type="match status" value="1"/>
</dbReference>
<reference evidence="4 5" key="1">
    <citation type="submission" date="2016-04" db="EMBL/GenBank/DDBJ databases">
        <title>The genome of Intoshia linei affirms orthonectids as highly simplified spiralians.</title>
        <authorList>
            <person name="Mikhailov K.V."/>
            <person name="Slusarev G.S."/>
            <person name="Nikitin M.A."/>
            <person name="Logacheva M.D."/>
            <person name="Penin A."/>
            <person name="Aleoshin V."/>
            <person name="Panchin Y.V."/>
        </authorList>
    </citation>
    <scope>NUCLEOTIDE SEQUENCE [LARGE SCALE GENOMIC DNA]</scope>
    <source>
        <strain evidence="4">Intl2013</strain>
        <tissue evidence="4">Whole animal</tissue>
    </source>
</reference>
<dbReference type="OrthoDB" id="10268090at2759"/>
<keyword evidence="5" id="KW-1185">Reference proteome</keyword>
<keyword evidence="2" id="KW-0812">Transmembrane</keyword>
<protein>
    <submittedName>
        <fullName evidence="4">Saccharopine dehydrogenase-like oxidoreductase</fullName>
    </submittedName>
</protein>
<dbReference type="SUPFAM" id="SSF51735">
    <property type="entry name" value="NAD(P)-binding Rossmann-fold domains"/>
    <property type="match status" value="1"/>
</dbReference>
<gene>
    <name evidence="4" type="ORF">A3Q56_05624</name>
</gene>
<evidence type="ECO:0000256" key="1">
    <source>
        <dbReference type="ARBA" id="ARBA00038048"/>
    </source>
</evidence>
<keyword evidence="2" id="KW-0472">Membrane</keyword>
<feature type="domain" description="Saccharopine dehydrogenase NADP binding" evidence="3">
    <location>
        <begin position="13"/>
        <end position="150"/>
    </location>
</feature>
<evidence type="ECO:0000313" key="5">
    <source>
        <dbReference type="Proteomes" id="UP000078046"/>
    </source>
</evidence>
<dbReference type="FunFam" id="3.40.50.720:FF:000178">
    <property type="entry name" value="Saccharopine dehydrogenase-like oxidoreductase"/>
    <property type="match status" value="1"/>
</dbReference>
<evidence type="ECO:0000259" key="3">
    <source>
        <dbReference type="Pfam" id="PF03435"/>
    </source>
</evidence>
<dbReference type="InterPro" id="IPR005097">
    <property type="entry name" value="Sacchrp_dh_NADP-bd"/>
</dbReference>
<sequence>MNSESTDNKKYDIVVFGATAFTGKYVVREMLFNSKYNSSVKWAIAGRNLDKLTFVLEEQKIYLEDNEGISFSDVEVGLITANVNDYQSLLEMAGSTKMIINIVGPYKIYGKYVVKACVENGTHHLDLSGEPGFLEEIQLNYSDKALAKNCYIIGSLGFDSVIADLGLDYCKRNFDGKLLAAESYVYFGGNEQANRPYFHTGTWNSIINSIKSNNQKELKATRRKLFSGKMKYDATPLKKKNIHKSTRDRYALPFMGSDKSVVQRTLRYNYKNSGENTIQYMPYIEYSHLIVVICLIFMFTMMYILMLIPGGEYLLKTYPRFFSFGVFSEEGPSEKSIANTYIKMHFKLYGSSDGSNNVDKIKHTVVSGPNAGYTGTASLVVAAAFTILEENVKDIKGGVLTPAVALSNSSYIDRVEKRGFKFSLVE</sequence>
<comment type="similarity">
    <text evidence="1">Belongs to the saccharopine dehydrogenase family.</text>
</comment>
<accession>A0A177AYT8</accession>
<dbReference type="AlphaFoldDB" id="A0A177AYT8"/>
<feature type="transmembrane region" description="Helical" evidence="2">
    <location>
        <begin position="286"/>
        <end position="308"/>
    </location>
</feature>
<dbReference type="GO" id="GO:0005811">
    <property type="term" value="C:lipid droplet"/>
    <property type="evidence" value="ECO:0007669"/>
    <property type="project" value="TreeGrafter"/>
</dbReference>
<dbReference type="PANTHER" id="PTHR12286">
    <property type="entry name" value="SACCHAROPINE DEHYDROGENASE-LIKE OXIDOREDUCTASE"/>
    <property type="match status" value="1"/>
</dbReference>
<evidence type="ECO:0000313" key="4">
    <source>
        <dbReference type="EMBL" id="OAF66662.1"/>
    </source>
</evidence>
<keyword evidence="2" id="KW-1133">Transmembrane helix</keyword>
<proteinExistence type="inferred from homology"/>
<dbReference type="InterPro" id="IPR036291">
    <property type="entry name" value="NAD(P)-bd_dom_sf"/>
</dbReference>
<evidence type="ECO:0000256" key="2">
    <source>
        <dbReference type="SAM" id="Phobius"/>
    </source>
</evidence>
<comment type="caution">
    <text evidence="4">The sequence shown here is derived from an EMBL/GenBank/DDBJ whole genome shotgun (WGS) entry which is preliminary data.</text>
</comment>
<dbReference type="InterPro" id="IPR051276">
    <property type="entry name" value="Saccharopine_DH-like_oxidrdct"/>
</dbReference>
<dbReference type="GO" id="GO:0009247">
    <property type="term" value="P:glycolipid biosynthetic process"/>
    <property type="evidence" value="ECO:0007669"/>
    <property type="project" value="TreeGrafter"/>
</dbReference>
<dbReference type="Pfam" id="PF03435">
    <property type="entry name" value="Sacchrp_dh_NADP"/>
    <property type="match status" value="1"/>
</dbReference>
<dbReference type="Gene3D" id="3.40.50.720">
    <property type="entry name" value="NAD(P)-binding Rossmann-like Domain"/>
    <property type="match status" value="1"/>
</dbReference>
<dbReference type="EMBL" id="LWCA01000865">
    <property type="protein sequence ID" value="OAF66662.1"/>
    <property type="molecule type" value="Genomic_DNA"/>
</dbReference>
<dbReference type="Proteomes" id="UP000078046">
    <property type="component" value="Unassembled WGS sequence"/>
</dbReference>
<organism evidence="4 5">
    <name type="scientific">Intoshia linei</name>
    <dbReference type="NCBI Taxonomy" id="1819745"/>
    <lineage>
        <taxon>Eukaryota</taxon>
        <taxon>Metazoa</taxon>
        <taxon>Spiralia</taxon>
        <taxon>Lophotrochozoa</taxon>
        <taxon>Mesozoa</taxon>
        <taxon>Orthonectida</taxon>
        <taxon>Rhopaluridae</taxon>
        <taxon>Intoshia</taxon>
    </lineage>
</organism>
<name>A0A177AYT8_9BILA</name>
<dbReference type="GO" id="GO:0005886">
    <property type="term" value="C:plasma membrane"/>
    <property type="evidence" value="ECO:0007669"/>
    <property type="project" value="TreeGrafter"/>
</dbReference>
<dbReference type="GO" id="GO:0005739">
    <property type="term" value="C:mitochondrion"/>
    <property type="evidence" value="ECO:0007669"/>
    <property type="project" value="TreeGrafter"/>
</dbReference>